<dbReference type="VEuPathDB" id="VectorBase:GMOY007473"/>
<evidence type="ECO:0000313" key="1">
    <source>
        <dbReference type="EnsemblMetazoa" id="GMOY007473-PA"/>
    </source>
</evidence>
<dbReference type="AlphaFoldDB" id="A0A1B0G2D8"/>
<name>A0A1B0G2D8_GLOMM</name>
<keyword evidence="2" id="KW-1185">Reference proteome</keyword>
<dbReference type="EMBL" id="CCAG010023722">
    <property type="status" value="NOT_ANNOTATED_CDS"/>
    <property type="molecule type" value="Genomic_DNA"/>
</dbReference>
<sequence>MELVDDMNSIPTNFMSNKMFDDATSLFTWSPKKTDLTHQQRANGAPKADKINITVRSNELYAVGHVVVAGYTEGTQFHPWVYKFGSKIFT</sequence>
<organism evidence="1 2">
    <name type="scientific">Glossina morsitans morsitans</name>
    <name type="common">Savannah tsetse fly</name>
    <dbReference type="NCBI Taxonomy" id="37546"/>
    <lineage>
        <taxon>Eukaryota</taxon>
        <taxon>Metazoa</taxon>
        <taxon>Ecdysozoa</taxon>
        <taxon>Arthropoda</taxon>
        <taxon>Hexapoda</taxon>
        <taxon>Insecta</taxon>
        <taxon>Pterygota</taxon>
        <taxon>Neoptera</taxon>
        <taxon>Endopterygota</taxon>
        <taxon>Diptera</taxon>
        <taxon>Brachycera</taxon>
        <taxon>Muscomorpha</taxon>
        <taxon>Hippoboscoidea</taxon>
        <taxon>Glossinidae</taxon>
        <taxon>Glossina</taxon>
    </lineage>
</organism>
<protein>
    <submittedName>
        <fullName evidence="1">Uncharacterized protein</fullName>
    </submittedName>
</protein>
<dbReference type="EnsemblMetazoa" id="GMOY007473-RA">
    <property type="protein sequence ID" value="GMOY007473-PA"/>
    <property type="gene ID" value="GMOY007473"/>
</dbReference>
<accession>A0A1B0G2D8</accession>
<proteinExistence type="predicted"/>
<evidence type="ECO:0000313" key="2">
    <source>
        <dbReference type="Proteomes" id="UP000092444"/>
    </source>
</evidence>
<reference evidence="1" key="1">
    <citation type="submission" date="2020-05" db="UniProtKB">
        <authorList>
            <consortium name="EnsemblMetazoa"/>
        </authorList>
    </citation>
    <scope>IDENTIFICATION</scope>
    <source>
        <strain evidence="1">Yale</strain>
    </source>
</reference>
<dbReference type="Proteomes" id="UP000092444">
    <property type="component" value="Unassembled WGS sequence"/>
</dbReference>